<protein>
    <submittedName>
        <fullName evidence="2">Uncharacterized protein</fullName>
    </submittedName>
</protein>
<gene>
    <name evidence="2" type="ORF">PFHG_02346</name>
</gene>
<keyword evidence="1" id="KW-0472">Membrane</keyword>
<keyword evidence="1" id="KW-1133">Transmembrane helix</keyword>
<organism evidence="2 3">
    <name type="scientific">Plasmodium falciparum (isolate HB3)</name>
    <dbReference type="NCBI Taxonomy" id="137071"/>
    <lineage>
        <taxon>Eukaryota</taxon>
        <taxon>Sar</taxon>
        <taxon>Alveolata</taxon>
        <taxon>Apicomplexa</taxon>
        <taxon>Aconoidasida</taxon>
        <taxon>Haemosporida</taxon>
        <taxon>Plasmodiidae</taxon>
        <taxon>Plasmodium</taxon>
        <taxon>Plasmodium (Laverania)</taxon>
    </lineage>
</organism>
<evidence type="ECO:0000313" key="2">
    <source>
        <dbReference type="EMBL" id="KOB60611.1"/>
    </source>
</evidence>
<evidence type="ECO:0000256" key="1">
    <source>
        <dbReference type="SAM" id="Phobius"/>
    </source>
</evidence>
<dbReference type="KEGG" id="pfh:PFHG_02346"/>
<reference evidence="3" key="2">
    <citation type="submission" date="2006-03" db="EMBL/GenBank/DDBJ databases">
        <title>The genome sequence of the Plasmodium falciparum HB3.</title>
        <authorList>
            <consortium name="The Broad Institute Genome Sequencing Platform"/>
            <person name="Birren B."/>
            <person name="Lander E."/>
            <person name="Galagan J."/>
            <person name="Nusbaum C."/>
            <person name="Devon K."/>
            <person name="Henn M."/>
            <person name="Jaffe D."/>
            <person name="Butler J."/>
            <person name="Alvarez P."/>
            <person name="Gnerre S."/>
            <person name="Grabherr M."/>
            <person name="Kleber M."/>
            <person name="Mauceli E."/>
            <person name="Brockman W."/>
            <person name="MacCallum I.A."/>
            <person name="Rounsley S."/>
            <person name="Young S."/>
            <person name="LaButti K."/>
            <person name="Pushparaj V."/>
            <person name="DeCaprio D."/>
            <person name="Crawford M."/>
            <person name="Koehrsen M."/>
            <person name="Engels R."/>
            <person name="Montgomery P."/>
            <person name="Pearson M."/>
            <person name="Howarth C."/>
            <person name="Larson L."/>
            <person name="Luoma S."/>
            <person name="White J."/>
            <person name="Kodira C."/>
            <person name="Zeng Q."/>
            <person name="Oleary S."/>
            <person name="Yandava C."/>
            <person name="Alvarado L."/>
            <person name="Wirth D."/>
            <person name="Volkman S."/>
            <person name="Hartl D."/>
        </authorList>
    </citation>
    <scope>NUCLEOTIDE SEQUENCE [LARGE SCALE GENOMIC DNA]</scope>
</reference>
<reference evidence="2 3" key="1">
    <citation type="submission" date="2006-03" db="EMBL/GenBank/DDBJ databases">
        <title>Annotation of Plasmodium falciparum HB3.</title>
        <authorList>
            <consortium name="The Broad Institute Genome Sequencing Platform"/>
            <person name="Volkman S.K."/>
            <person name="Neafsey D.E."/>
            <person name="Dash A.P."/>
            <person name="Chitnis C.E."/>
            <person name="Hartl D.L."/>
            <person name="Young S.K."/>
            <person name="Zeng Q."/>
            <person name="Koehrsen M."/>
            <person name="Alvarado L."/>
            <person name="Berlin A."/>
            <person name="Borenstein D."/>
            <person name="Chapman S.B."/>
            <person name="Chen Z."/>
            <person name="Engels R."/>
            <person name="Freedman E."/>
            <person name="Gellesch M."/>
            <person name="Goldberg J."/>
            <person name="Griggs A."/>
            <person name="Gujja S."/>
            <person name="Heilman E.R."/>
            <person name="Heiman D.I."/>
            <person name="Howarth C."/>
            <person name="Jen D."/>
            <person name="Larson L."/>
            <person name="Mehta T."/>
            <person name="Neiman D."/>
            <person name="Park D."/>
            <person name="Pearson M."/>
            <person name="Roberts A."/>
            <person name="Saif S."/>
            <person name="Shea T."/>
            <person name="Shenoy N."/>
            <person name="Sisk P."/>
            <person name="Stolte C."/>
            <person name="Sykes S."/>
            <person name="Walk T."/>
            <person name="White J."/>
            <person name="Yandava C."/>
            <person name="Haas B."/>
            <person name="Henn M.R."/>
            <person name="Nusbaum C."/>
            <person name="Birren B."/>
        </authorList>
    </citation>
    <scope>NUCLEOTIDE SEQUENCE [LARGE SCALE GENOMIC DNA]</scope>
    <source>
        <strain evidence="2">HB3</strain>
    </source>
</reference>
<dbReference type="EMBL" id="CH671969">
    <property type="protein sequence ID" value="KOB60611.1"/>
    <property type="molecule type" value="Genomic_DNA"/>
</dbReference>
<feature type="transmembrane region" description="Helical" evidence="1">
    <location>
        <begin position="7"/>
        <end position="24"/>
    </location>
</feature>
<sequence length="119" mass="13999">MKLTKGCAYKYIIFTVLILANILYDNKKRCMIKKNLRISSCGIISRLLKSNSNYNSFNKNYNFTSAISELQFSNFWNLDILQKDIFSNIHNNKNKPQSYIIHKRLMSEKGDNNNNNHQK</sequence>
<name>A0A0L7KC12_PLAFX</name>
<keyword evidence="1" id="KW-0812">Transmembrane</keyword>
<dbReference type="AlphaFoldDB" id="A0A0L7KC12"/>
<accession>A0A0L7KC12</accession>
<evidence type="ECO:0000313" key="3">
    <source>
        <dbReference type="Proteomes" id="UP000054289"/>
    </source>
</evidence>
<proteinExistence type="predicted"/>
<dbReference type="Proteomes" id="UP000054289">
    <property type="component" value="Unassembled WGS sequence"/>
</dbReference>